<dbReference type="Pfam" id="PF00271">
    <property type="entry name" value="Helicase_C"/>
    <property type="match status" value="1"/>
</dbReference>
<dbReference type="OrthoDB" id="9805617at2"/>
<dbReference type="InterPro" id="IPR027417">
    <property type="entry name" value="P-loop_NTPase"/>
</dbReference>
<evidence type="ECO:0000256" key="3">
    <source>
        <dbReference type="ARBA" id="ARBA00022806"/>
    </source>
</evidence>
<dbReference type="SMART" id="SM00487">
    <property type="entry name" value="DEXDc"/>
    <property type="match status" value="1"/>
</dbReference>
<feature type="region of interest" description="Disordered" evidence="5">
    <location>
        <begin position="894"/>
        <end position="918"/>
    </location>
</feature>
<keyword evidence="9" id="KW-1185">Reference proteome</keyword>
<dbReference type="KEGG" id="lum:CNR27_02750"/>
<dbReference type="GO" id="GO:0005524">
    <property type="term" value="F:ATP binding"/>
    <property type="evidence" value="ECO:0007669"/>
    <property type="project" value="UniProtKB-KW"/>
</dbReference>
<keyword evidence="2" id="KW-0378">Hydrolase</keyword>
<dbReference type="SUPFAM" id="SSF52540">
    <property type="entry name" value="P-loop containing nucleoside triphosphate hydrolases"/>
    <property type="match status" value="1"/>
</dbReference>
<keyword evidence="4" id="KW-0067">ATP-binding</keyword>
<keyword evidence="3 8" id="KW-0347">Helicase</keyword>
<evidence type="ECO:0000313" key="8">
    <source>
        <dbReference type="EMBL" id="ATD66506.1"/>
    </source>
</evidence>
<organism evidence="8 9">
    <name type="scientific">Luteimonas chenhongjianii</name>
    <dbReference type="NCBI Taxonomy" id="2006110"/>
    <lineage>
        <taxon>Bacteria</taxon>
        <taxon>Pseudomonadati</taxon>
        <taxon>Pseudomonadota</taxon>
        <taxon>Gammaproteobacteria</taxon>
        <taxon>Lysobacterales</taxon>
        <taxon>Lysobacteraceae</taxon>
        <taxon>Luteimonas</taxon>
    </lineage>
</organism>
<dbReference type="CDD" id="cd17990">
    <property type="entry name" value="DEXHc_HrpB"/>
    <property type="match status" value="1"/>
</dbReference>
<dbReference type="Pfam" id="PF00270">
    <property type="entry name" value="DEAD"/>
    <property type="match status" value="1"/>
</dbReference>
<dbReference type="AlphaFoldDB" id="A0A290XC33"/>
<accession>A0A290XC33</accession>
<dbReference type="PANTHER" id="PTHR43519">
    <property type="entry name" value="ATP-DEPENDENT RNA HELICASE HRPB"/>
    <property type="match status" value="1"/>
</dbReference>
<dbReference type="CDD" id="cd18791">
    <property type="entry name" value="SF2_C_RHA"/>
    <property type="match status" value="1"/>
</dbReference>
<dbReference type="InterPro" id="IPR001650">
    <property type="entry name" value="Helicase_C-like"/>
</dbReference>
<dbReference type="InterPro" id="IPR049614">
    <property type="entry name" value="HrpB_DEXH"/>
</dbReference>
<evidence type="ECO:0000313" key="9">
    <source>
        <dbReference type="Proteomes" id="UP000218968"/>
    </source>
</evidence>
<proteinExistence type="predicted"/>
<evidence type="ECO:0000259" key="7">
    <source>
        <dbReference type="PROSITE" id="PS51194"/>
    </source>
</evidence>
<dbReference type="SMART" id="SM00490">
    <property type="entry name" value="HELICc"/>
    <property type="match status" value="1"/>
</dbReference>
<dbReference type="EMBL" id="CP023406">
    <property type="protein sequence ID" value="ATD66506.1"/>
    <property type="molecule type" value="Genomic_DNA"/>
</dbReference>
<dbReference type="InterPro" id="IPR010225">
    <property type="entry name" value="HrpB"/>
</dbReference>
<feature type="domain" description="Helicase ATP-binding" evidence="6">
    <location>
        <begin position="96"/>
        <end position="260"/>
    </location>
</feature>
<dbReference type="GO" id="GO:0003676">
    <property type="term" value="F:nucleic acid binding"/>
    <property type="evidence" value="ECO:0007669"/>
    <property type="project" value="InterPro"/>
</dbReference>
<protein>
    <submittedName>
        <fullName evidence="8">ATP-dependent helicase HrpB</fullName>
    </submittedName>
</protein>
<evidence type="ECO:0000256" key="2">
    <source>
        <dbReference type="ARBA" id="ARBA00022801"/>
    </source>
</evidence>
<dbReference type="InterPro" id="IPR014001">
    <property type="entry name" value="Helicase_ATP-bd"/>
</dbReference>
<dbReference type="Gene3D" id="3.40.50.300">
    <property type="entry name" value="P-loop containing nucleotide triphosphate hydrolases"/>
    <property type="match status" value="2"/>
</dbReference>
<evidence type="ECO:0000256" key="5">
    <source>
        <dbReference type="SAM" id="MobiDB-lite"/>
    </source>
</evidence>
<dbReference type="InterPro" id="IPR011545">
    <property type="entry name" value="DEAD/DEAH_box_helicase_dom"/>
</dbReference>
<dbReference type="PROSITE" id="PS51192">
    <property type="entry name" value="HELICASE_ATP_BIND_1"/>
    <property type="match status" value="1"/>
</dbReference>
<dbReference type="PROSITE" id="PS51194">
    <property type="entry name" value="HELICASE_CTER"/>
    <property type="match status" value="1"/>
</dbReference>
<dbReference type="PANTHER" id="PTHR43519:SF1">
    <property type="entry name" value="ATP-DEPENDENT RNA HELICASE HRPB"/>
    <property type="match status" value="1"/>
</dbReference>
<feature type="domain" description="Helicase C-terminal" evidence="7">
    <location>
        <begin position="281"/>
        <end position="448"/>
    </location>
</feature>
<gene>
    <name evidence="8" type="primary">hrpB</name>
    <name evidence="8" type="ORF">CNR27_02750</name>
</gene>
<evidence type="ECO:0000256" key="4">
    <source>
        <dbReference type="ARBA" id="ARBA00022840"/>
    </source>
</evidence>
<dbReference type="NCBIfam" id="TIGR01970">
    <property type="entry name" value="DEAH_box_HrpB"/>
    <property type="match status" value="1"/>
</dbReference>
<dbReference type="Gene3D" id="1.20.120.1080">
    <property type="match status" value="1"/>
</dbReference>
<reference evidence="9" key="1">
    <citation type="submission" date="2017-09" db="EMBL/GenBank/DDBJ databases">
        <title>Luteimonas liuhanmingii sp.nov., isolated from the intestinal contents of Tibetan Plateau Pika in Yushu, Qinghai Province, China.</title>
        <authorList>
            <person name="Gui Z."/>
        </authorList>
    </citation>
    <scope>NUCLEOTIDE SEQUENCE [LARGE SCALE GENOMIC DNA]</scope>
    <source>
        <strain evidence="9">100111</strain>
    </source>
</reference>
<dbReference type="InterPro" id="IPR007502">
    <property type="entry name" value="Helicase-assoc_dom"/>
</dbReference>
<dbReference type="GO" id="GO:0016787">
    <property type="term" value="F:hydrolase activity"/>
    <property type="evidence" value="ECO:0007669"/>
    <property type="project" value="UniProtKB-KW"/>
</dbReference>
<dbReference type="Pfam" id="PF08482">
    <property type="entry name" value="HrpB_C"/>
    <property type="match status" value="1"/>
</dbReference>
<dbReference type="Proteomes" id="UP000218968">
    <property type="component" value="Chromosome"/>
</dbReference>
<dbReference type="FunFam" id="3.40.50.300:FF:002125">
    <property type="entry name" value="ATP-dependent helicase HrpB"/>
    <property type="match status" value="1"/>
</dbReference>
<name>A0A290XC33_9GAMM</name>
<dbReference type="InterPro" id="IPR013689">
    <property type="entry name" value="RNA_helicase_ATP-dep_HrpB_C"/>
</dbReference>
<sequence>MRRTPASRARCSTASRSWSKLSWVRFAPMSISCMATGPESGGALYAPMLRPPERGAVDGPGIVRASTRPRDVASLCAVTTPAPSAFPIAPLLPEIVSSLAAHPRLVLEAPPGAGKTTQVPLALLDAPWLGGRRIVMLEPRRVAARSAATFMARQLGDEVGGIVGYRIRFEQRISARTRIEVVTEGILTRMLQDDPELAEVGALLFDEFHERHLAGDLGLALARDVQASLREDLRLVVMSATLDGARIAQWLDAPRLSSAGRSFPVAISHAPPRRDEALELQVRRVLVEALATHPGDALVFLPGQREIARARAQLEAALPEGVELLALHGELPVDAQTHVLQPASDGRRRVVLATNVAESSVTLPGVRIVVDSGQAREPRFDPNSGFSRLEVVAISQASADQRAGRAGRVAPGVALRLWPESQRLEPQRRPEIAQVDLAALALELAAWGDPSLVFPDPPPAGAMGAAHDLLQRLDALDARGAITQTGRRMLALGTHPRLAAMLLAGADANGKALACDLCALLEARDPLRPLPGSPRSDAVAARWQALAAFRAGRTPPDAQRGALAAIDAAAGQWRRRLRLDAAPPASAPAHALGDLLAHAFPDRIGHRHARDATRYGLSNGRMARLFDDSTLRGEPWIVASELRFEARDALLLRGAPVDEAQLRRLWPRRFVEADETRWDPERRALVGMRVSRFDGIVLDARANGRVDPAQAAQALSDAVGLLGLDVLPWRDGLRQWRARAQAVRAWMPELGLPDLSDAALLATRDSWLRPAFAGISRLDALTPQAFADALQGLLDWGQRQQIERLAPARVDVPSGMARAIDYAIEADGTPAPPVLAVKLQELFGLADTPAVAGGRVPLTIHLLSPAGRPLQVTRDLAGFWERTYPEVRKEMKGRYPKHPWPEDPWNAPATHRAKPRGT</sequence>
<keyword evidence="1" id="KW-0547">Nucleotide-binding</keyword>
<evidence type="ECO:0000259" key="6">
    <source>
        <dbReference type="PROSITE" id="PS51192"/>
    </source>
</evidence>
<dbReference type="GO" id="GO:0004386">
    <property type="term" value="F:helicase activity"/>
    <property type="evidence" value="ECO:0007669"/>
    <property type="project" value="UniProtKB-KW"/>
</dbReference>
<dbReference type="SMART" id="SM00847">
    <property type="entry name" value="HA2"/>
    <property type="match status" value="1"/>
</dbReference>
<evidence type="ECO:0000256" key="1">
    <source>
        <dbReference type="ARBA" id="ARBA00022741"/>
    </source>
</evidence>